<reference evidence="3" key="1">
    <citation type="journal article" date="2017" name="Genome Biol.">
        <title>Comparative genomics reveals high biological diversity and specific adaptations in the industrially and medically important fungal genus Aspergillus.</title>
        <authorList>
            <person name="de Vries R.P."/>
            <person name="Riley R."/>
            <person name="Wiebenga A."/>
            <person name="Aguilar-Osorio G."/>
            <person name="Amillis S."/>
            <person name="Uchima C.A."/>
            <person name="Anderluh G."/>
            <person name="Asadollahi M."/>
            <person name="Askin M."/>
            <person name="Barry K."/>
            <person name="Battaglia E."/>
            <person name="Bayram O."/>
            <person name="Benocci T."/>
            <person name="Braus-Stromeyer S.A."/>
            <person name="Caldana C."/>
            <person name="Canovas D."/>
            <person name="Cerqueira G.C."/>
            <person name="Chen F."/>
            <person name="Chen W."/>
            <person name="Choi C."/>
            <person name="Clum A."/>
            <person name="Dos Santos R.A."/>
            <person name="Damasio A.R."/>
            <person name="Diallinas G."/>
            <person name="Emri T."/>
            <person name="Fekete E."/>
            <person name="Flipphi M."/>
            <person name="Freyberg S."/>
            <person name="Gallo A."/>
            <person name="Gournas C."/>
            <person name="Habgood R."/>
            <person name="Hainaut M."/>
            <person name="Harispe M.L."/>
            <person name="Henrissat B."/>
            <person name="Hilden K.S."/>
            <person name="Hope R."/>
            <person name="Hossain A."/>
            <person name="Karabika E."/>
            <person name="Karaffa L."/>
            <person name="Karanyi Z."/>
            <person name="Krasevec N."/>
            <person name="Kuo A."/>
            <person name="Kusch H."/>
            <person name="LaButti K."/>
            <person name="Lagendijk E.L."/>
            <person name="Lapidus A."/>
            <person name="Levasseur A."/>
            <person name="Lindquist E."/>
            <person name="Lipzen A."/>
            <person name="Logrieco A.F."/>
            <person name="MacCabe A."/>
            <person name="Maekelae M.R."/>
            <person name="Malavazi I."/>
            <person name="Melin P."/>
            <person name="Meyer V."/>
            <person name="Mielnichuk N."/>
            <person name="Miskei M."/>
            <person name="Molnar A.P."/>
            <person name="Mule G."/>
            <person name="Ngan C.Y."/>
            <person name="Orejas M."/>
            <person name="Orosz E."/>
            <person name="Ouedraogo J.P."/>
            <person name="Overkamp K.M."/>
            <person name="Park H.-S."/>
            <person name="Perrone G."/>
            <person name="Piumi F."/>
            <person name="Punt P.J."/>
            <person name="Ram A.F."/>
            <person name="Ramon A."/>
            <person name="Rauscher S."/>
            <person name="Record E."/>
            <person name="Riano-Pachon D.M."/>
            <person name="Robert V."/>
            <person name="Roehrig J."/>
            <person name="Ruller R."/>
            <person name="Salamov A."/>
            <person name="Salih N.S."/>
            <person name="Samson R.A."/>
            <person name="Sandor E."/>
            <person name="Sanguinetti M."/>
            <person name="Schuetze T."/>
            <person name="Sepcic K."/>
            <person name="Shelest E."/>
            <person name="Sherlock G."/>
            <person name="Sophianopoulou V."/>
            <person name="Squina F.M."/>
            <person name="Sun H."/>
            <person name="Susca A."/>
            <person name="Todd R.B."/>
            <person name="Tsang A."/>
            <person name="Unkles S.E."/>
            <person name="van de Wiele N."/>
            <person name="van Rossen-Uffink D."/>
            <person name="Oliveira J.V."/>
            <person name="Vesth T.C."/>
            <person name="Visser J."/>
            <person name="Yu J.-H."/>
            <person name="Zhou M."/>
            <person name="Andersen M.R."/>
            <person name="Archer D.B."/>
            <person name="Baker S.E."/>
            <person name="Benoit I."/>
            <person name="Brakhage A.A."/>
            <person name="Braus G.H."/>
            <person name="Fischer R."/>
            <person name="Frisvad J.C."/>
            <person name="Goldman G.H."/>
            <person name="Houbraken J."/>
            <person name="Oakley B."/>
            <person name="Pocsi I."/>
            <person name="Scazzocchio C."/>
            <person name="Seiboth B."/>
            <person name="vanKuyk P.A."/>
            <person name="Wortman J."/>
            <person name="Dyer P.S."/>
            <person name="Grigoriev I.V."/>
        </authorList>
    </citation>
    <scope>NUCLEOTIDE SEQUENCE [LARGE SCALE GENOMIC DNA]</scope>
    <source>
        <strain evidence="3">CBS 134.48</strain>
    </source>
</reference>
<keyword evidence="1" id="KW-1133">Transmembrane helix</keyword>
<dbReference type="AlphaFoldDB" id="A0A1L9NP92"/>
<evidence type="ECO:0000313" key="3">
    <source>
        <dbReference type="Proteomes" id="UP000184304"/>
    </source>
</evidence>
<keyword evidence="1" id="KW-0812">Transmembrane</keyword>
<gene>
    <name evidence="2" type="ORF">ASPTUDRAFT_291595</name>
</gene>
<dbReference type="EMBL" id="KV878176">
    <property type="protein sequence ID" value="OJI91108.1"/>
    <property type="molecule type" value="Genomic_DNA"/>
</dbReference>
<dbReference type="Proteomes" id="UP000184304">
    <property type="component" value="Unassembled WGS sequence"/>
</dbReference>
<keyword evidence="3" id="KW-1185">Reference proteome</keyword>
<sequence>MYKLGLTSHGSDSLMLSLSLECNSGLSQLMAATPYALRLMQGPPILVFPLGFLLVLILVLFLLLIIFSFGHFLTEILQTLLWNSMSHLHSHWVRASGLTLSSFLFASRSPNTISKSSSSDCAALRASSFSLASASAFSSCFRASSSAWVALRAASSAFFTSLSAFSARFSEAVHLEDSSSRVDCSSFVAFSLAVSSSDCKALDADLSSATSVSCCFLAASISDLSVLMVSWKLVTSVACFPLPASSSA</sequence>
<organism evidence="2 3">
    <name type="scientific">Aspergillus tubingensis (strain CBS 134.48)</name>
    <dbReference type="NCBI Taxonomy" id="767770"/>
    <lineage>
        <taxon>Eukaryota</taxon>
        <taxon>Fungi</taxon>
        <taxon>Dikarya</taxon>
        <taxon>Ascomycota</taxon>
        <taxon>Pezizomycotina</taxon>
        <taxon>Eurotiomycetes</taxon>
        <taxon>Eurotiomycetidae</taxon>
        <taxon>Eurotiales</taxon>
        <taxon>Aspergillaceae</taxon>
        <taxon>Aspergillus</taxon>
        <taxon>Aspergillus subgen. Circumdati</taxon>
    </lineage>
</organism>
<evidence type="ECO:0000313" key="2">
    <source>
        <dbReference type="EMBL" id="OJI91108.1"/>
    </source>
</evidence>
<feature type="transmembrane region" description="Helical" evidence="1">
    <location>
        <begin position="45"/>
        <end position="69"/>
    </location>
</feature>
<proteinExistence type="predicted"/>
<protein>
    <submittedName>
        <fullName evidence="2">Uncharacterized protein</fullName>
    </submittedName>
</protein>
<accession>A0A1L9NP92</accession>
<evidence type="ECO:0000256" key="1">
    <source>
        <dbReference type="SAM" id="Phobius"/>
    </source>
</evidence>
<dbReference type="VEuPathDB" id="FungiDB:ASPTUDRAFT_291595"/>
<name>A0A1L9NP92_ASPTC</name>
<keyword evidence="1" id="KW-0472">Membrane</keyword>